<keyword evidence="9" id="KW-0812">Transmembrane</keyword>
<dbReference type="EMBL" id="CP051682">
    <property type="protein sequence ID" value="QJD94375.1"/>
    <property type="molecule type" value="Genomic_DNA"/>
</dbReference>
<evidence type="ECO:0000256" key="7">
    <source>
        <dbReference type="ARBA" id="ARBA00023027"/>
    </source>
</evidence>
<keyword evidence="13" id="KW-1185">Reference proteome</keyword>
<keyword evidence="7" id="KW-0520">NAD</keyword>
<dbReference type="Pfam" id="PF07992">
    <property type="entry name" value="Pyr_redox_2"/>
    <property type="match status" value="1"/>
</dbReference>
<dbReference type="Proteomes" id="UP000503278">
    <property type="component" value="Chromosome"/>
</dbReference>
<evidence type="ECO:0000256" key="9">
    <source>
        <dbReference type="SAM" id="Phobius"/>
    </source>
</evidence>
<dbReference type="InterPro" id="IPR045024">
    <property type="entry name" value="NDH-2"/>
</dbReference>
<accession>A0A7L5DTE7</accession>
<protein>
    <recommendedName>
        <fullName evidence="2">NADH:ubiquinone reductase (non-electrogenic)</fullName>
        <ecNumber evidence="2">1.6.5.9</ecNumber>
    </recommendedName>
</protein>
<dbReference type="RefSeq" id="WP_169605394.1">
    <property type="nucleotide sequence ID" value="NZ_CP051682.1"/>
</dbReference>
<reference evidence="12 13" key="1">
    <citation type="submission" date="2020-04" db="EMBL/GenBank/DDBJ databases">
        <title>Genome sequencing of novel species.</title>
        <authorList>
            <person name="Heo J."/>
            <person name="Kim S.-J."/>
            <person name="Kim J.-S."/>
            <person name="Hong S.-B."/>
            <person name="Kwon S.-W."/>
        </authorList>
    </citation>
    <scope>NUCLEOTIDE SEQUENCE [LARGE SCALE GENOMIC DNA]</scope>
    <source>
        <strain evidence="12 13">F39-2</strain>
    </source>
</reference>
<organism evidence="12 13">
    <name type="scientific">Mucilaginibacter robiniae</name>
    <dbReference type="NCBI Taxonomy" id="2728022"/>
    <lineage>
        <taxon>Bacteria</taxon>
        <taxon>Pseudomonadati</taxon>
        <taxon>Bacteroidota</taxon>
        <taxon>Sphingobacteriia</taxon>
        <taxon>Sphingobacteriales</taxon>
        <taxon>Sphingobacteriaceae</taxon>
        <taxon>Mucilaginibacter</taxon>
    </lineage>
</organism>
<evidence type="ECO:0000256" key="8">
    <source>
        <dbReference type="ARBA" id="ARBA00047599"/>
    </source>
</evidence>
<sequence length="435" mass="47275">MDANKNTKFPLVVIIGGGFGGIEVAKGLKDAEAEVLLLDRNNYHIFQPLLYQVATGTLEADTVSYPIRKMFAGQKNFDFKIAEVTKVSPETNSIETSLGPIAYDYLVVATGANTNYFGNKEMEANAMPMKSTTEALNLKSKILQSLEEATLKATKEERAPYMTFVFAGAGPTGVELAGAVAEIRNKVLPLEYPTLNKDEFNIYLCDMMPRVLPPLSEKASKKAQEALEAMGVQVLTGVKINTYNGEEMSFEGGRVIKTKNVVWSAGVAGVVPDGIAKESVVRGNRIQVDSIGRAKGYNNIFAVGDVAAEISEKLERGHPMVGAVATQAGKHLGKNLARIIKGQPTEPFKYWDKGSMAVIGKNKAVADIGSFKTAGFFAWLMWMGVHLLLMAGFRNKVVAFVNWFGGYFTYSGGTRLILTKTKKDPIPVPSDLPRP</sequence>
<proteinExistence type="inferred from homology"/>
<evidence type="ECO:0000256" key="5">
    <source>
        <dbReference type="ARBA" id="ARBA00022946"/>
    </source>
</evidence>
<evidence type="ECO:0000259" key="11">
    <source>
        <dbReference type="Pfam" id="PF22366"/>
    </source>
</evidence>
<evidence type="ECO:0000256" key="4">
    <source>
        <dbReference type="ARBA" id="ARBA00022827"/>
    </source>
</evidence>
<dbReference type="PRINTS" id="PR00368">
    <property type="entry name" value="FADPNR"/>
</dbReference>
<keyword evidence="9" id="KW-0472">Membrane</keyword>
<dbReference type="SUPFAM" id="SSF51905">
    <property type="entry name" value="FAD/NAD(P)-binding domain"/>
    <property type="match status" value="1"/>
</dbReference>
<comment type="similarity">
    <text evidence="1">Belongs to the NADH dehydrogenase family.</text>
</comment>
<dbReference type="PANTHER" id="PTHR43706">
    <property type="entry name" value="NADH DEHYDROGENASE"/>
    <property type="match status" value="1"/>
</dbReference>
<evidence type="ECO:0000313" key="13">
    <source>
        <dbReference type="Proteomes" id="UP000503278"/>
    </source>
</evidence>
<dbReference type="Pfam" id="PF22366">
    <property type="entry name" value="NDH2_C"/>
    <property type="match status" value="1"/>
</dbReference>
<dbReference type="EC" id="1.6.5.9" evidence="2"/>
<dbReference type="InterPro" id="IPR036188">
    <property type="entry name" value="FAD/NAD-bd_sf"/>
</dbReference>
<evidence type="ECO:0000259" key="10">
    <source>
        <dbReference type="Pfam" id="PF07992"/>
    </source>
</evidence>
<dbReference type="PANTHER" id="PTHR43706:SF47">
    <property type="entry name" value="EXTERNAL NADH-UBIQUINONE OXIDOREDUCTASE 1, MITOCHONDRIAL-RELATED"/>
    <property type="match status" value="1"/>
</dbReference>
<dbReference type="KEGG" id="mrob:HH214_00055"/>
<evidence type="ECO:0000313" key="12">
    <source>
        <dbReference type="EMBL" id="QJD94375.1"/>
    </source>
</evidence>
<keyword evidence="6" id="KW-0560">Oxidoreductase</keyword>
<dbReference type="AlphaFoldDB" id="A0A7L5DTE7"/>
<keyword evidence="5" id="KW-0809">Transit peptide</keyword>
<dbReference type="GO" id="GO:0050136">
    <property type="term" value="F:NADH dehydrogenase (quinone) (non-electrogenic) activity"/>
    <property type="evidence" value="ECO:0007669"/>
    <property type="project" value="UniProtKB-EC"/>
</dbReference>
<name>A0A7L5DTE7_9SPHI</name>
<keyword evidence="4" id="KW-0274">FAD</keyword>
<dbReference type="PRINTS" id="PR00411">
    <property type="entry name" value="PNDRDTASEI"/>
</dbReference>
<dbReference type="InterPro" id="IPR054585">
    <property type="entry name" value="NDH2-like_C"/>
</dbReference>
<evidence type="ECO:0000256" key="6">
    <source>
        <dbReference type="ARBA" id="ARBA00023002"/>
    </source>
</evidence>
<feature type="domain" description="External alternative NADH-ubiquinone oxidoreductase-like C-terminal" evidence="11">
    <location>
        <begin position="353"/>
        <end position="404"/>
    </location>
</feature>
<keyword evidence="3" id="KW-0285">Flavoprotein</keyword>
<feature type="transmembrane region" description="Helical" evidence="9">
    <location>
        <begin position="376"/>
        <end position="393"/>
    </location>
</feature>
<feature type="domain" description="FAD/NAD(P)-binding" evidence="10">
    <location>
        <begin position="12"/>
        <end position="329"/>
    </location>
</feature>
<dbReference type="InterPro" id="IPR023753">
    <property type="entry name" value="FAD/NAD-binding_dom"/>
</dbReference>
<dbReference type="Gene3D" id="3.50.50.100">
    <property type="match status" value="1"/>
</dbReference>
<evidence type="ECO:0000256" key="2">
    <source>
        <dbReference type="ARBA" id="ARBA00012637"/>
    </source>
</evidence>
<evidence type="ECO:0000256" key="3">
    <source>
        <dbReference type="ARBA" id="ARBA00022630"/>
    </source>
</evidence>
<gene>
    <name evidence="12" type="ORF">HH214_00055</name>
</gene>
<keyword evidence="9" id="KW-1133">Transmembrane helix</keyword>
<comment type="catalytic activity">
    <reaction evidence="8">
        <text>a quinone + NADH + H(+) = a quinol + NAD(+)</text>
        <dbReference type="Rhea" id="RHEA:46160"/>
        <dbReference type="ChEBI" id="CHEBI:15378"/>
        <dbReference type="ChEBI" id="CHEBI:24646"/>
        <dbReference type="ChEBI" id="CHEBI:57540"/>
        <dbReference type="ChEBI" id="CHEBI:57945"/>
        <dbReference type="ChEBI" id="CHEBI:132124"/>
        <dbReference type="EC" id="1.6.5.9"/>
    </reaction>
</comment>
<evidence type="ECO:0000256" key="1">
    <source>
        <dbReference type="ARBA" id="ARBA00005272"/>
    </source>
</evidence>